<gene>
    <name evidence="2" type="ORF">NBRC116187_21650</name>
</gene>
<dbReference type="Proteomes" id="UP001486808">
    <property type="component" value="Unassembled WGS sequence"/>
</dbReference>
<accession>A0ABP9ZQR9</accession>
<dbReference type="PANTHER" id="PTHR47619:SF1">
    <property type="entry name" value="EXODEOXYRIBONUCLEASE WALJ"/>
    <property type="match status" value="1"/>
</dbReference>
<dbReference type="RefSeq" id="WP_353388464.1">
    <property type="nucleotide sequence ID" value="NZ_BAABWD010000002.1"/>
</dbReference>
<evidence type="ECO:0000313" key="3">
    <source>
        <dbReference type="Proteomes" id="UP001486808"/>
    </source>
</evidence>
<reference evidence="2 3" key="1">
    <citation type="submission" date="2024-04" db="EMBL/GenBank/DDBJ databases">
        <title>Draft genome sequence of Halopseudomonas sabulinigri NBRC 116187.</title>
        <authorList>
            <person name="Miyakawa T."/>
            <person name="Kusuya Y."/>
            <person name="Miura T."/>
        </authorList>
    </citation>
    <scope>NUCLEOTIDE SEQUENCE [LARGE SCALE GENOMIC DNA]</scope>
    <source>
        <strain evidence="2 3">4NH20-0042</strain>
    </source>
</reference>
<dbReference type="InterPro" id="IPR052533">
    <property type="entry name" value="WalJ/YycJ-like"/>
</dbReference>
<dbReference type="SUPFAM" id="SSF56281">
    <property type="entry name" value="Metallo-hydrolase/oxidoreductase"/>
    <property type="match status" value="1"/>
</dbReference>
<dbReference type="PANTHER" id="PTHR47619">
    <property type="entry name" value="METALLO-HYDROLASE YYCJ-RELATED"/>
    <property type="match status" value="1"/>
</dbReference>
<name>A0ABP9ZQR9_9GAMM</name>
<dbReference type="SMART" id="SM00849">
    <property type="entry name" value="Lactamase_B"/>
    <property type="match status" value="1"/>
</dbReference>
<comment type="caution">
    <text evidence="2">The sequence shown here is derived from an EMBL/GenBank/DDBJ whole genome shotgun (WGS) entry which is preliminary data.</text>
</comment>
<organism evidence="2 3">
    <name type="scientific">Halopseudomonas sabulinigri</name>
    <dbReference type="NCBI Taxonomy" id="472181"/>
    <lineage>
        <taxon>Bacteria</taxon>
        <taxon>Pseudomonadati</taxon>
        <taxon>Pseudomonadota</taxon>
        <taxon>Gammaproteobacteria</taxon>
        <taxon>Pseudomonadales</taxon>
        <taxon>Pseudomonadaceae</taxon>
        <taxon>Halopseudomonas</taxon>
    </lineage>
</organism>
<evidence type="ECO:0000259" key="1">
    <source>
        <dbReference type="SMART" id="SM00849"/>
    </source>
</evidence>
<dbReference type="EMBL" id="BAABWD010000002">
    <property type="protein sequence ID" value="GAA6131805.1"/>
    <property type="molecule type" value="Genomic_DNA"/>
</dbReference>
<sequence length="270" mass="29912">MRYCSLGSGSKGNGTLIEQGQTRLLVDCGFSLRSTEQRLRQAGLKGEQLTAILVTHEHSDHIQGVAKLARRYELPVYLTPGTGYALREEGLDLRWLDLNTRVVIDELEVSPIAVPHDAREPCQFIFDNAQQRLGVLTDTGTITPWIIEQYTRLDALFLEANYDPHMLAYGPYPGFLKARVGGNLGHLSNQQAAGLLNMIDLEQLQHIAIAHISEKNNRPELARDALTEALANWTGELLLAEQNQGLPWQTISGLSHHHCAQAGADNGKTY</sequence>
<dbReference type="Gene3D" id="3.60.15.10">
    <property type="entry name" value="Ribonuclease Z/Hydroxyacylglutathione hydrolase-like"/>
    <property type="match status" value="1"/>
</dbReference>
<proteinExistence type="predicted"/>
<protein>
    <submittedName>
        <fullName evidence="2">MBL fold metallo-hydrolase</fullName>
    </submittedName>
</protein>
<evidence type="ECO:0000313" key="2">
    <source>
        <dbReference type="EMBL" id="GAA6131805.1"/>
    </source>
</evidence>
<dbReference type="InterPro" id="IPR001279">
    <property type="entry name" value="Metallo-B-lactamas"/>
</dbReference>
<keyword evidence="3" id="KW-1185">Reference proteome</keyword>
<feature type="domain" description="Metallo-beta-lactamase" evidence="1">
    <location>
        <begin position="11"/>
        <end position="186"/>
    </location>
</feature>
<dbReference type="Pfam" id="PF12706">
    <property type="entry name" value="Lactamase_B_2"/>
    <property type="match status" value="1"/>
</dbReference>
<dbReference type="InterPro" id="IPR036866">
    <property type="entry name" value="RibonucZ/Hydroxyglut_hydro"/>
</dbReference>